<feature type="transmembrane region" description="Helical" evidence="4">
    <location>
        <begin position="55"/>
        <end position="72"/>
    </location>
</feature>
<evidence type="ECO:0000256" key="4">
    <source>
        <dbReference type="SAM" id="Phobius"/>
    </source>
</evidence>
<evidence type="ECO:0000256" key="2">
    <source>
        <dbReference type="ARBA" id="ARBA00022989"/>
    </source>
</evidence>
<feature type="non-terminal residue" evidence="6">
    <location>
        <position position="133"/>
    </location>
</feature>
<dbReference type="GO" id="GO:0005524">
    <property type="term" value="F:ATP binding"/>
    <property type="evidence" value="ECO:0007669"/>
    <property type="project" value="InterPro"/>
</dbReference>
<dbReference type="AlphaFoldDB" id="A0A382XEX7"/>
<dbReference type="GO" id="GO:0140359">
    <property type="term" value="F:ABC-type transporter activity"/>
    <property type="evidence" value="ECO:0007669"/>
    <property type="project" value="InterPro"/>
</dbReference>
<keyword evidence="1 4" id="KW-0812">Transmembrane</keyword>
<name>A0A382XEX7_9ZZZZ</name>
<evidence type="ECO:0000256" key="1">
    <source>
        <dbReference type="ARBA" id="ARBA00022692"/>
    </source>
</evidence>
<dbReference type="EMBL" id="UINC01167183">
    <property type="protein sequence ID" value="SVD69543.1"/>
    <property type="molecule type" value="Genomic_DNA"/>
</dbReference>
<gene>
    <name evidence="6" type="ORF">METZ01_LOCUS422397</name>
</gene>
<dbReference type="InterPro" id="IPR011527">
    <property type="entry name" value="ABC1_TM_dom"/>
</dbReference>
<dbReference type="SUPFAM" id="SSF90123">
    <property type="entry name" value="ABC transporter transmembrane region"/>
    <property type="match status" value="1"/>
</dbReference>
<dbReference type="PROSITE" id="PS50929">
    <property type="entry name" value="ABC_TM1F"/>
    <property type="match status" value="1"/>
</dbReference>
<evidence type="ECO:0000256" key="3">
    <source>
        <dbReference type="ARBA" id="ARBA00023136"/>
    </source>
</evidence>
<dbReference type="Pfam" id="PF00664">
    <property type="entry name" value="ABC_membrane"/>
    <property type="match status" value="1"/>
</dbReference>
<protein>
    <recommendedName>
        <fullName evidence="5">ABC transmembrane type-1 domain-containing protein</fullName>
    </recommendedName>
</protein>
<reference evidence="6" key="1">
    <citation type="submission" date="2018-05" db="EMBL/GenBank/DDBJ databases">
        <authorList>
            <person name="Lanie J.A."/>
            <person name="Ng W.-L."/>
            <person name="Kazmierczak K.M."/>
            <person name="Andrzejewski T.M."/>
            <person name="Davidsen T.M."/>
            <person name="Wayne K.J."/>
            <person name="Tettelin H."/>
            <person name="Glass J.I."/>
            <person name="Rusch D."/>
            <person name="Podicherti R."/>
            <person name="Tsui H.-C.T."/>
            <person name="Winkler M.E."/>
        </authorList>
    </citation>
    <scope>NUCLEOTIDE SEQUENCE</scope>
</reference>
<dbReference type="InterPro" id="IPR036640">
    <property type="entry name" value="ABC1_TM_sf"/>
</dbReference>
<feature type="domain" description="ABC transmembrane type-1" evidence="5">
    <location>
        <begin position="25"/>
        <end position="133"/>
    </location>
</feature>
<evidence type="ECO:0000313" key="6">
    <source>
        <dbReference type="EMBL" id="SVD69543.1"/>
    </source>
</evidence>
<proteinExistence type="predicted"/>
<evidence type="ECO:0000259" key="5">
    <source>
        <dbReference type="PROSITE" id="PS50929"/>
    </source>
</evidence>
<organism evidence="6">
    <name type="scientific">marine metagenome</name>
    <dbReference type="NCBI Taxonomy" id="408172"/>
    <lineage>
        <taxon>unclassified sequences</taxon>
        <taxon>metagenomes</taxon>
        <taxon>ecological metagenomes</taxon>
    </lineage>
</organism>
<dbReference type="GO" id="GO:0016020">
    <property type="term" value="C:membrane"/>
    <property type="evidence" value="ECO:0007669"/>
    <property type="project" value="InterPro"/>
</dbReference>
<feature type="transmembrane region" description="Helical" evidence="4">
    <location>
        <begin position="20"/>
        <end position="43"/>
    </location>
</feature>
<sequence length="133" mass="15090">MQFDIRLWSFTKGVRGRIVYSVMIGMISTSLGVLRLAMLGWLIGLIFQGESAEELIIPIISAALVMLLRGYFEHWRTMMAHETSAIVQKELRKRLFDQIVSLGPGYAGRQRSGELVLSMVDGVEQLETYFGQY</sequence>
<keyword evidence="3 4" id="KW-0472">Membrane</keyword>
<keyword evidence="2 4" id="KW-1133">Transmembrane helix</keyword>
<dbReference type="Gene3D" id="1.20.1560.10">
    <property type="entry name" value="ABC transporter type 1, transmembrane domain"/>
    <property type="match status" value="1"/>
</dbReference>
<accession>A0A382XEX7</accession>